<organism evidence="1 2">
    <name type="scientific">Sulfitobacter pacificus</name>
    <dbReference type="NCBI Taxonomy" id="1499314"/>
    <lineage>
        <taxon>Bacteria</taxon>
        <taxon>Pseudomonadati</taxon>
        <taxon>Pseudomonadota</taxon>
        <taxon>Alphaproteobacteria</taxon>
        <taxon>Rhodobacterales</taxon>
        <taxon>Roseobacteraceae</taxon>
        <taxon>Sulfitobacter</taxon>
    </lineage>
</organism>
<reference evidence="1" key="1">
    <citation type="journal article" date="2014" name="Int. J. Syst. Evol. Microbiol.">
        <title>Complete genome of a new Firmicutes species belonging to the dominant human colonic microbiota ('Ruminococcus bicirculans') reveals two chromosomes and a selective capacity to utilize plant glucans.</title>
        <authorList>
            <consortium name="NISC Comparative Sequencing Program"/>
            <person name="Wegmann U."/>
            <person name="Louis P."/>
            <person name="Goesmann A."/>
            <person name="Henrissat B."/>
            <person name="Duncan S.H."/>
            <person name="Flint H.J."/>
        </authorList>
    </citation>
    <scope>NUCLEOTIDE SEQUENCE</scope>
    <source>
        <strain evidence="1">NBRC 109915</strain>
    </source>
</reference>
<evidence type="ECO:0000313" key="1">
    <source>
        <dbReference type="EMBL" id="GLQ28066.1"/>
    </source>
</evidence>
<protein>
    <submittedName>
        <fullName evidence="1">Uncharacterized protein</fullName>
    </submittedName>
</protein>
<gene>
    <name evidence="1" type="ORF">GCM10007927_28690</name>
</gene>
<evidence type="ECO:0000313" key="2">
    <source>
        <dbReference type="Proteomes" id="UP001161388"/>
    </source>
</evidence>
<proteinExistence type="predicted"/>
<accession>A0ABQ5VLX7</accession>
<dbReference type="Proteomes" id="UP001161388">
    <property type="component" value="Unassembled WGS sequence"/>
</dbReference>
<name>A0ABQ5VLX7_9RHOB</name>
<sequence length="63" mass="6744">MRLHKMIANDIPASDEGVLPSGHHCVGDGLEEYLFCELVQVGLVVAIGRASGLVLEMVFPHAT</sequence>
<comment type="caution">
    <text evidence="1">The sequence shown here is derived from an EMBL/GenBank/DDBJ whole genome shotgun (WGS) entry which is preliminary data.</text>
</comment>
<reference evidence="1" key="2">
    <citation type="submission" date="2023-01" db="EMBL/GenBank/DDBJ databases">
        <title>Draft genome sequence of Sulfitobacter pacificus strain NBRC 109915.</title>
        <authorList>
            <person name="Sun Q."/>
            <person name="Mori K."/>
        </authorList>
    </citation>
    <scope>NUCLEOTIDE SEQUENCE</scope>
    <source>
        <strain evidence="1">NBRC 109915</strain>
    </source>
</reference>
<keyword evidence="2" id="KW-1185">Reference proteome</keyword>
<dbReference type="EMBL" id="BSNL01000001">
    <property type="protein sequence ID" value="GLQ28066.1"/>
    <property type="molecule type" value="Genomic_DNA"/>
</dbReference>